<evidence type="ECO:0000313" key="2">
    <source>
        <dbReference type="EMBL" id="QEL15967.1"/>
    </source>
</evidence>
<dbReference type="EMBL" id="CP042425">
    <property type="protein sequence ID" value="QEL15967.1"/>
    <property type="molecule type" value="Genomic_DNA"/>
</dbReference>
<keyword evidence="1" id="KW-1133">Transmembrane helix</keyword>
<dbReference type="InterPro" id="IPR007263">
    <property type="entry name" value="DCC1-like"/>
</dbReference>
<evidence type="ECO:0000256" key="1">
    <source>
        <dbReference type="SAM" id="Phobius"/>
    </source>
</evidence>
<reference evidence="3" key="1">
    <citation type="submission" date="2019-08" db="EMBL/GenBank/DDBJ databases">
        <title>Limnoglobus roseus gen. nov., sp. nov., a novel freshwater planctomycete with a giant genome from the family Gemmataceae.</title>
        <authorList>
            <person name="Kulichevskaya I.S."/>
            <person name="Naumoff D.G."/>
            <person name="Miroshnikov K."/>
            <person name="Ivanova A."/>
            <person name="Philippov D.A."/>
            <person name="Hakobyan A."/>
            <person name="Rijpstra I.C."/>
            <person name="Sinninghe Damste J.S."/>
            <person name="Liesack W."/>
            <person name="Dedysh S.N."/>
        </authorList>
    </citation>
    <scope>NUCLEOTIDE SEQUENCE [LARGE SCALE GENOMIC DNA]</scope>
    <source>
        <strain evidence="3">PX52</strain>
    </source>
</reference>
<dbReference type="Proteomes" id="UP000324974">
    <property type="component" value="Chromosome"/>
</dbReference>
<dbReference type="AlphaFoldDB" id="A0A5C1ACU0"/>
<protein>
    <recommendedName>
        <fullName evidence="4">DUF393 domain-containing protein</fullName>
    </recommendedName>
</protein>
<dbReference type="OrthoDB" id="9785438at2"/>
<feature type="transmembrane region" description="Helical" evidence="1">
    <location>
        <begin position="87"/>
        <end position="107"/>
    </location>
</feature>
<keyword evidence="1" id="KW-0812">Transmembrane</keyword>
<proteinExistence type="predicted"/>
<dbReference type="GO" id="GO:0015035">
    <property type="term" value="F:protein-disulfide reductase activity"/>
    <property type="evidence" value="ECO:0007669"/>
    <property type="project" value="InterPro"/>
</dbReference>
<evidence type="ECO:0008006" key="4">
    <source>
        <dbReference type="Google" id="ProtNLM"/>
    </source>
</evidence>
<accession>A0A5C1ACU0</accession>
<dbReference type="KEGG" id="lrs:PX52LOC_02904"/>
<dbReference type="Pfam" id="PF04134">
    <property type="entry name" value="DCC1-like"/>
    <property type="match status" value="1"/>
</dbReference>
<dbReference type="RefSeq" id="WP_149110732.1">
    <property type="nucleotide sequence ID" value="NZ_CP042425.1"/>
</dbReference>
<keyword evidence="3" id="KW-1185">Reference proteome</keyword>
<keyword evidence="1" id="KW-0472">Membrane</keyword>
<gene>
    <name evidence="2" type="ORF">PX52LOC_02904</name>
</gene>
<name>A0A5C1ACU0_9BACT</name>
<evidence type="ECO:0000313" key="3">
    <source>
        <dbReference type="Proteomes" id="UP000324974"/>
    </source>
</evidence>
<sequence>MNHASADTGIVLYDGDCAFCQRSVRILKSLDWFHRLQFQSARETDKLPATTVPLDHQKLIEEMHVVPPDRNRAYAGFSAFRWMAWRLPATTLLAPFLYIPGVLWLGNRAYRWVARNRFKLMPCGDGGCQVQLKKK</sequence>
<organism evidence="2 3">
    <name type="scientific">Limnoglobus roseus</name>
    <dbReference type="NCBI Taxonomy" id="2598579"/>
    <lineage>
        <taxon>Bacteria</taxon>
        <taxon>Pseudomonadati</taxon>
        <taxon>Planctomycetota</taxon>
        <taxon>Planctomycetia</taxon>
        <taxon>Gemmatales</taxon>
        <taxon>Gemmataceae</taxon>
        <taxon>Limnoglobus</taxon>
    </lineage>
</organism>